<dbReference type="AlphaFoldDB" id="A0A139ARE6"/>
<name>A0A139ARE6_GONPJ</name>
<dbReference type="SMART" id="SM00368">
    <property type="entry name" value="LRR_RI"/>
    <property type="match status" value="6"/>
</dbReference>
<organism evidence="1 2">
    <name type="scientific">Gonapodya prolifera (strain JEL478)</name>
    <name type="common">Monoblepharis prolifera</name>
    <dbReference type="NCBI Taxonomy" id="1344416"/>
    <lineage>
        <taxon>Eukaryota</taxon>
        <taxon>Fungi</taxon>
        <taxon>Fungi incertae sedis</taxon>
        <taxon>Chytridiomycota</taxon>
        <taxon>Chytridiomycota incertae sedis</taxon>
        <taxon>Monoblepharidomycetes</taxon>
        <taxon>Monoblepharidales</taxon>
        <taxon>Gonapodyaceae</taxon>
        <taxon>Gonapodya</taxon>
    </lineage>
</organism>
<gene>
    <name evidence="1" type="ORF">M427DRAFT_42086</name>
</gene>
<evidence type="ECO:0000313" key="1">
    <source>
        <dbReference type="EMBL" id="KXS19320.1"/>
    </source>
</evidence>
<dbReference type="InterPro" id="IPR052394">
    <property type="entry name" value="LRR-containing"/>
</dbReference>
<sequence>MVVALAIPHRASVAPHARHTRAPPHTHARARNSPVLPTELFLRIIECHLADSPTRTRDLALYAQVDIDCDDGKVAGLARAFDPECHSMRELAVTTQAPCTTLTVLVNKALKGSLAVLCLSECRLGDAGLASIADALSSAKHLRELCLSSNGLTHHSTPLIAAILERTSSLKNLRLYGNELGPRGAHHIARALHTNRTLEGLWIGQNGIGPLGARSLGTALTTGCPTLAVLDVVGNWIGPAGARDLAAGVSGSKALRGVRVSDNAIGDTGAAAFARLLEDQNRGLRYLHVDRNGISAAGVWALRVAADKCEAMETLDVWGNAHEDDEDATSSLH</sequence>
<dbReference type="PANTHER" id="PTHR24114">
    <property type="entry name" value="LEUCINE RICH REPEAT FAMILY PROTEIN"/>
    <property type="match status" value="1"/>
</dbReference>
<dbReference type="Gene3D" id="3.80.10.10">
    <property type="entry name" value="Ribonuclease Inhibitor"/>
    <property type="match status" value="1"/>
</dbReference>
<dbReference type="EMBL" id="KQ965739">
    <property type="protein sequence ID" value="KXS19320.1"/>
    <property type="molecule type" value="Genomic_DNA"/>
</dbReference>
<keyword evidence="2" id="KW-1185">Reference proteome</keyword>
<reference evidence="1 2" key="1">
    <citation type="journal article" date="2015" name="Genome Biol. Evol.">
        <title>Phylogenomic analyses indicate that early fungi evolved digesting cell walls of algal ancestors of land plants.</title>
        <authorList>
            <person name="Chang Y."/>
            <person name="Wang S."/>
            <person name="Sekimoto S."/>
            <person name="Aerts A.L."/>
            <person name="Choi C."/>
            <person name="Clum A."/>
            <person name="LaButti K.M."/>
            <person name="Lindquist E.A."/>
            <person name="Yee Ngan C."/>
            <person name="Ohm R.A."/>
            <person name="Salamov A.A."/>
            <person name="Grigoriev I.V."/>
            <person name="Spatafora J.W."/>
            <person name="Berbee M.L."/>
        </authorList>
    </citation>
    <scope>NUCLEOTIDE SEQUENCE [LARGE SCALE GENOMIC DNA]</scope>
    <source>
        <strain evidence="1 2">JEL478</strain>
    </source>
</reference>
<accession>A0A139ARE6</accession>
<protein>
    <submittedName>
        <fullName evidence="1">RNI-like protein</fullName>
    </submittedName>
</protein>
<dbReference type="InterPro" id="IPR001611">
    <property type="entry name" value="Leu-rich_rpt"/>
</dbReference>
<dbReference type="SUPFAM" id="SSF52047">
    <property type="entry name" value="RNI-like"/>
    <property type="match status" value="1"/>
</dbReference>
<dbReference type="STRING" id="1344416.A0A139ARE6"/>
<dbReference type="Proteomes" id="UP000070544">
    <property type="component" value="Unassembled WGS sequence"/>
</dbReference>
<dbReference type="OrthoDB" id="333024at2759"/>
<proteinExistence type="predicted"/>
<evidence type="ECO:0000313" key="2">
    <source>
        <dbReference type="Proteomes" id="UP000070544"/>
    </source>
</evidence>
<dbReference type="InterPro" id="IPR032675">
    <property type="entry name" value="LRR_dom_sf"/>
</dbReference>
<dbReference type="Pfam" id="PF13516">
    <property type="entry name" value="LRR_6"/>
    <property type="match status" value="2"/>
</dbReference>
<dbReference type="PANTHER" id="PTHR24114:SF2">
    <property type="entry name" value="F-BOX DOMAIN-CONTAINING PROTEIN-RELATED"/>
    <property type="match status" value="1"/>
</dbReference>